<comment type="caution">
    <text evidence="2">The sequence shown here is derived from an EMBL/GenBank/DDBJ whole genome shotgun (WGS) entry which is preliminary data.</text>
</comment>
<dbReference type="Pfam" id="PF26621">
    <property type="entry name" value="DUF8198"/>
    <property type="match status" value="1"/>
</dbReference>
<dbReference type="Proteomes" id="UP001557484">
    <property type="component" value="Unassembled WGS sequence"/>
</dbReference>
<protein>
    <recommendedName>
        <fullName evidence="1">DUF8198 domain-containing protein</fullName>
    </recommendedName>
</protein>
<evidence type="ECO:0000259" key="1">
    <source>
        <dbReference type="Pfam" id="PF26621"/>
    </source>
</evidence>
<reference evidence="2 3" key="1">
    <citation type="journal article" date="2011" name="Int. J. Syst. Evol. Microbiol.">
        <title>Zhongshania antarctica gen. nov., sp. nov. and Zhongshania guokunii sp. nov., gammaproteobacteria respectively isolated from coastal attached (fast) ice and surface seawater of the Antarctic.</title>
        <authorList>
            <person name="Li H.J."/>
            <person name="Zhang X.Y."/>
            <person name="Chen C.X."/>
            <person name="Zhang Y.J."/>
            <person name="Gao Z.M."/>
            <person name="Yu Y."/>
            <person name="Chen X.L."/>
            <person name="Chen B."/>
            <person name="Zhang Y.Z."/>
        </authorList>
    </citation>
    <scope>NUCLEOTIDE SEQUENCE [LARGE SCALE GENOMIC DNA]</scope>
    <source>
        <strain evidence="2 3">R06B22</strain>
    </source>
</reference>
<organism evidence="2 3">
    <name type="scientific">Zhongshania arctica</name>
    <dbReference type="NCBI Taxonomy" id="3238302"/>
    <lineage>
        <taxon>Bacteria</taxon>
        <taxon>Pseudomonadati</taxon>
        <taxon>Pseudomonadota</taxon>
        <taxon>Gammaproteobacteria</taxon>
        <taxon>Cellvibrionales</taxon>
        <taxon>Spongiibacteraceae</taxon>
        <taxon>Zhongshania</taxon>
    </lineage>
</organism>
<dbReference type="InterPro" id="IPR058063">
    <property type="entry name" value="FFLEE_fam"/>
</dbReference>
<dbReference type="RefSeq" id="WP_368377179.1">
    <property type="nucleotide sequence ID" value="NZ_JBFRYB010000002.1"/>
</dbReference>
<evidence type="ECO:0000313" key="2">
    <source>
        <dbReference type="EMBL" id="MEX1667065.1"/>
    </source>
</evidence>
<gene>
    <name evidence="2" type="ORF">AB4875_16330</name>
</gene>
<name>A0ABV3TZM3_9GAMM</name>
<evidence type="ECO:0000313" key="3">
    <source>
        <dbReference type="Proteomes" id="UP001557484"/>
    </source>
</evidence>
<sequence length="234" mass="26801">MNPQEISNNIQRYLALRKHHDPIFNKVISNLEQWKMEQMAYCYSPLMDTPSHEKLLNYYFEEIFCGIDLSELREAKSTVKFIEKFFTGTDMLLAALEFNALTGEINQSLTEHIFEEKKHKEVNIENYTEACQQGSVIKNLELQISLFETFAEDLNTTVSNRFVQTSIKVARLPAKLSGCGKLYKLVEDGFSILKEVDDPEHIASTLINHERLIISRLASNTQPAYVPAKPIPAP</sequence>
<accession>A0ABV3TZM3</accession>
<keyword evidence="3" id="KW-1185">Reference proteome</keyword>
<proteinExistence type="predicted"/>
<dbReference type="InterPro" id="IPR058511">
    <property type="entry name" value="DUF8198"/>
</dbReference>
<feature type="domain" description="DUF8198" evidence="1">
    <location>
        <begin position="17"/>
        <end position="221"/>
    </location>
</feature>
<dbReference type="EMBL" id="JBFRYB010000002">
    <property type="protein sequence ID" value="MEX1667065.1"/>
    <property type="molecule type" value="Genomic_DNA"/>
</dbReference>
<dbReference type="NCBIfam" id="NF047641">
    <property type="entry name" value="FFLEE_fam"/>
    <property type="match status" value="1"/>
</dbReference>